<name>A0A8X6XK11_9ARAC</name>
<keyword evidence="1" id="KW-0472">Membrane</keyword>
<keyword evidence="1" id="KW-1133">Transmembrane helix</keyword>
<evidence type="ECO:0000256" key="1">
    <source>
        <dbReference type="SAM" id="Phobius"/>
    </source>
</evidence>
<proteinExistence type="predicted"/>
<keyword evidence="3" id="KW-1185">Reference proteome</keyword>
<comment type="caution">
    <text evidence="2">The sequence shown here is derived from an EMBL/GenBank/DDBJ whole genome shotgun (WGS) entry which is preliminary data.</text>
</comment>
<reference evidence="2" key="1">
    <citation type="submission" date="2020-08" db="EMBL/GenBank/DDBJ databases">
        <title>Multicomponent nature underlies the extraordinary mechanical properties of spider dragline silk.</title>
        <authorList>
            <person name="Kono N."/>
            <person name="Nakamura H."/>
            <person name="Mori M."/>
            <person name="Yoshida Y."/>
            <person name="Ohtoshi R."/>
            <person name="Malay A.D."/>
            <person name="Moran D.A.P."/>
            <person name="Tomita M."/>
            <person name="Numata K."/>
            <person name="Arakawa K."/>
        </authorList>
    </citation>
    <scope>NUCLEOTIDE SEQUENCE</scope>
</reference>
<organism evidence="2 3">
    <name type="scientific">Trichonephila inaurata madagascariensis</name>
    <dbReference type="NCBI Taxonomy" id="2747483"/>
    <lineage>
        <taxon>Eukaryota</taxon>
        <taxon>Metazoa</taxon>
        <taxon>Ecdysozoa</taxon>
        <taxon>Arthropoda</taxon>
        <taxon>Chelicerata</taxon>
        <taxon>Arachnida</taxon>
        <taxon>Araneae</taxon>
        <taxon>Araneomorphae</taxon>
        <taxon>Entelegynae</taxon>
        <taxon>Araneoidea</taxon>
        <taxon>Nephilidae</taxon>
        <taxon>Trichonephila</taxon>
        <taxon>Trichonephila inaurata</taxon>
    </lineage>
</organism>
<evidence type="ECO:0000313" key="3">
    <source>
        <dbReference type="Proteomes" id="UP000886998"/>
    </source>
</evidence>
<evidence type="ECO:0000313" key="2">
    <source>
        <dbReference type="EMBL" id="GFY54072.1"/>
    </source>
</evidence>
<sequence>MVSHGSCGSTTGCRVREKPLRFFKIFCSIVEYWCTLSRTSFPIAHSFKRVDVSLLGIALWVFPYSCLGFVYLFAVRNVDGFMVCEKKWIPEKIFLWEYLNLCILRSDS</sequence>
<accession>A0A8X6XK11</accession>
<dbReference type="AlphaFoldDB" id="A0A8X6XK11"/>
<feature type="transmembrane region" description="Helical" evidence="1">
    <location>
        <begin position="52"/>
        <end position="73"/>
    </location>
</feature>
<gene>
    <name evidence="2" type="ORF">TNIN_316771</name>
</gene>
<protein>
    <submittedName>
        <fullName evidence="2">Uncharacterized protein</fullName>
    </submittedName>
</protein>
<dbReference type="EMBL" id="BMAV01009658">
    <property type="protein sequence ID" value="GFY54072.1"/>
    <property type="molecule type" value="Genomic_DNA"/>
</dbReference>
<dbReference type="Proteomes" id="UP000886998">
    <property type="component" value="Unassembled WGS sequence"/>
</dbReference>
<keyword evidence="1" id="KW-0812">Transmembrane</keyword>